<feature type="transmembrane region" description="Helical" evidence="1">
    <location>
        <begin position="51"/>
        <end position="71"/>
    </location>
</feature>
<comment type="caution">
    <text evidence="2">The sequence shown here is derived from an EMBL/GenBank/DDBJ whole genome shotgun (WGS) entry which is preliminary data.</text>
</comment>
<gene>
    <name evidence="2" type="ORF">LX97_00415</name>
</gene>
<dbReference type="Proteomes" id="UP000248584">
    <property type="component" value="Unassembled WGS sequence"/>
</dbReference>
<protein>
    <submittedName>
        <fullName evidence="2">Uncharacterized protein</fullName>
    </submittedName>
</protein>
<dbReference type="RefSeq" id="WP_015361226.1">
    <property type="nucleotide sequence ID" value="NZ_QKZR01000001.1"/>
</dbReference>
<keyword evidence="1" id="KW-0812">Transmembrane</keyword>
<feature type="transmembrane region" description="Helical" evidence="1">
    <location>
        <begin position="100"/>
        <end position="119"/>
    </location>
</feature>
<organism evidence="2 3">
    <name type="scientific">Nonlabens dokdonensis</name>
    <dbReference type="NCBI Taxonomy" id="328515"/>
    <lineage>
        <taxon>Bacteria</taxon>
        <taxon>Pseudomonadati</taxon>
        <taxon>Bacteroidota</taxon>
        <taxon>Flavobacteriia</taxon>
        <taxon>Flavobacteriales</taxon>
        <taxon>Flavobacteriaceae</taxon>
        <taxon>Nonlabens</taxon>
    </lineage>
</organism>
<keyword evidence="1" id="KW-0472">Membrane</keyword>
<evidence type="ECO:0000256" key="1">
    <source>
        <dbReference type="SAM" id="Phobius"/>
    </source>
</evidence>
<keyword evidence="3" id="KW-1185">Reference proteome</keyword>
<sequence length="136" mass="15661">MTNLKSQPNQKDLQWWFKISSGATGSLWIYKTSYFELAHYGYYLIPVQTTLLFLIGIVTTSLFILCLLHFITYHLKVNLYILGSLKITGKNSLTFAHDRMTRIASVALLLLMVTTAIYIKWEATIINSDVYSLLRM</sequence>
<reference evidence="2 3" key="1">
    <citation type="submission" date="2018-06" db="EMBL/GenBank/DDBJ databases">
        <title>Genomic Encyclopedia of Archaeal and Bacterial Type Strains, Phase II (KMG-II): from individual species to whole genera.</title>
        <authorList>
            <person name="Goeker M."/>
        </authorList>
    </citation>
    <scope>NUCLEOTIDE SEQUENCE [LARGE SCALE GENOMIC DNA]</scope>
    <source>
        <strain evidence="2 3">DSM 17205</strain>
    </source>
</reference>
<accession>A0ABX5Q042</accession>
<feature type="transmembrane region" description="Helical" evidence="1">
    <location>
        <begin position="13"/>
        <end position="30"/>
    </location>
</feature>
<dbReference type="EMBL" id="QKZR01000001">
    <property type="protein sequence ID" value="PZX43415.1"/>
    <property type="molecule type" value="Genomic_DNA"/>
</dbReference>
<name>A0ABX5Q042_9FLAO</name>
<evidence type="ECO:0000313" key="2">
    <source>
        <dbReference type="EMBL" id="PZX43415.1"/>
    </source>
</evidence>
<keyword evidence="1" id="KW-1133">Transmembrane helix</keyword>
<proteinExistence type="predicted"/>
<evidence type="ECO:0000313" key="3">
    <source>
        <dbReference type="Proteomes" id="UP000248584"/>
    </source>
</evidence>